<protein>
    <submittedName>
        <fullName evidence="1">Uncharacterized protein</fullName>
    </submittedName>
</protein>
<reference evidence="1 2" key="1">
    <citation type="journal article" date="2016" name="Nat. Commun.">
        <title>Thousands of microbial genomes shed light on interconnected biogeochemical processes in an aquifer system.</title>
        <authorList>
            <person name="Anantharaman K."/>
            <person name="Brown C.T."/>
            <person name="Hug L.A."/>
            <person name="Sharon I."/>
            <person name="Castelle C.J."/>
            <person name="Probst A.J."/>
            <person name="Thomas B.C."/>
            <person name="Singh A."/>
            <person name="Wilkins M.J."/>
            <person name="Karaoz U."/>
            <person name="Brodie E.L."/>
            <person name="Williams K.H."/>
            <person name="Hubbard S.S."/>
            <person name="Banfield J.F."/>
        </authorList>
    </citation>
    <scope>NUCLEOTIDE SEQUENCE [LARGE SCALE GENOMIC DNA]</scope>
</reference>
<proteinExistence type="predicted"/>
<comment type="caution">
    <text evidence="1">The sequence shown here is derived from an EMBL/GenBank/DDBJ whole genome shotgun (WGS) entry which is preliminary data.</text>
</comment>
<dbReference type="InterPro" id="IPR036698">
    <property type="entry name" value="TM1070-like_sf"/>
</dbReference>
<dbReference type="Gene3D" id="2.60.290.11">
    <property type="entry name" value="TM1070-like"/>
    <property type="match status" value="3"/>
</dbReference>
<accession>A0A1F2WM05</accession>
<evidence type="ECO:0000313" key="1">
    <source>
        <dbReference type="EMBL" id="OFW57896.1"/>
    </source>
</evidence>
<sequence>MRTLKKGLGLGLCGLLICLLLTGVFRLPGEGKAVAAPSPSALLVMGFGPADSLRSGTIPDLQATVQLLWDYGFEVTILDAYNENGGISDSPHYRLHEHLASSRYNLLVYYGHGSNQQWSFSLPQDGNWARQPDTQQGADEARWFGDMRQHWQQEIQLASNAMVLLRHTCFSNGLEAADMQSGARVLSDAEIIQRINEYSYTFLNPSTGTRAYVASAGIGATPSYLEILFRNYNSPIADLSVPNYSASHTPGDGYAMLAGGHAYLAGMNYRKNRFSGGNNSAIWSQPAWAGDPALTMSSVCGGVPGDKNGDGDNSDLGEPAFPKDRRDIFSGESADYNFFPFLCVANPNAKGTWAEVIFYNEMGQYMTIYREVPADSRITIDFNANPNLRDKNLAVKVRSIDGTPLLAERPMYFRYHSALDGGSDAFGSREGQKSWYFAEGYTSASNPFMEYLCLGNFGTQTAKGTMTLMSASGEAKQIAIDIQAGSRKTLYLNSYIDGEVSAKIETDQPIVAERSMYFKYSSRSGSFIADGGHSQPGLNSLSNYWYFAEGHVSNSFDEWIALSNPGSDAANATLSYYTPLGLRATREVALPPHSRRTVLVNESFAREEDVSVGVTSDKAIAAERSMYFNYNGGYDDGHVSRGSISAALKWNFAEGSVFPGMNEYILVMNPGKNPATINATYLLGPGEGTHTATYQVGPGQRITVSVNQELAAQGHPAQVGLELASDQPVVAERAMYFNMGRASGGKEPIRGGHTALGVQDAAVEWYFAEAYTGN</sequence>
<dbReference type="Proteomes" id="UP000177876">
    <property type="component" value="Unassembled WGS sequence"/>
</dbReference>
<evidence type="ECO:0000313" key="2">
    <source>
        <dbReference type="Proteomes" id="UP000177876"/>
    </source>
</evidence>
<organism evidence="1 2">
    <name type="scientific">Candidatus Solincola sediminis</name>
    <dbReference type="NCBI Taxonomy" id="1797199"/>
    <lineage>
        <taxon>Bacteria</taxon>
        <taxon>Bacillati</taxon>
        <taxon>Actinomycetota</taxon>
        <taxon>Candidatus Geothermincolia</taxon>
        <taxon>Candidatus Geothermincolales</taxon>
        <taxon>Candidatus Geothermincolaceae</taxon>
        <taxon>Candidatus Solincola</taxon>
    </lineage>
</organism>
<dbReference type="AlphaFoldDB" id="A0A1F2WM05"/>
<name>A0A1F2WM05_9ACTN</name>
<gene>
    <name evidence="1" type="ORF">A2Y75_11700</name>
</gene>
<dbReference type="EMBL" id="MELK01000029">
    <property type="protein sequence ID" value="OFW57896.1"/>
    <property type="molecule type" value="Genomic_DNA"/>
</dbReference>